<sequence>MEASRRFARECGFEYIWNDTCCIDKESSAELAESINSMFKYYAESSLCVAYISDVPGQLELSVRTEKLKQSRWFSRGWTLQELVAPPNVVFVDAEWTEIGFKSDMEGLIREATGISSEGLCNPLSSNISVAAKLSWAARRETTREEDIAYCLMGLFQVNMPPLYGEGSYNAFLRLQLEIIKLSRDRSIFAWQASSNNLKHRGLLANSPHEFIDSGTIRFAGESQLGMMDHPGGHEPLNNERYLKALTCCLLCGCCCAACYLCSDDGREQSQQVRILQVDPTYTMANAHLHIYFPYRHLRMVHGRAAVYLSCFSDDSENHPIWICVQNVGNRQFQRVEANSFFEYKKGSGRTETNLVQEMYFRQPPLDRYTSRIWMTLAKRVMFIVPQSLNSIGQYRFMKNSNWHPKHSSGKFFFSTALAPNSSWCLPFHDVTNQRSLVVSVRVDSLHRIFCGISPVVSTPTEEDMLDAVKSYWEACILNSARERENHGDRAFFAIEEGIVFVLVRNVTNSFVRGKQDMSFMEDMKDMSIFAIDITLVHDSTLSSLLKAPSALHPNISSDLVLQMDSNQDYRLTFYRKKAKQKDLGNHSKLLSVPKEKLPMLMTLHGLFGQVGLIVGLKDGNIWVDVITEPEFGQGQGFPDRQKVNETYVHSEVKGRGQESVSRQWVSRAESDESIKQEILVRAGKITSPFQLGSFTVSVHISV</sequence>
<dbReference type="InterPro" id="IPR010730">
    <property type="entry name" value="HET"/>
</dbReference>
<evidence type="ECO:0000259" key="1">
    <source>
        <dbReference type="Pfam" id="PF06985"/>
    </source>
</evidence>
<protein>
    <recommendedName>
        <fullName evidence="1">Heterokaryon incompatibility domain-containing protein</fullName>
    </recommendedName>
</protein>
<reference evidence="2 3" key="1">
    <citation type="submission" date="2024-01" db="EMBL/GenBank/DDBJ databases">
        <title>A draft genome for the cacao thread blight pathogen Marasmiellus scandens.</title>
        <authorList>
            <person name="Baruah I.K."/>
            <person name="Leung J."/>
            <person name="Bukari Y."/>
            <person name="Amoako-Attah I."/>
            <person name="Meinhardt L.W."/>
            <person name="Bailey B.A."/>
            <person name="Cohen S.P."/>
        </authorList>
    </citation>
    <scope>NUCLEOTIDE SEQUENCE [LARGE SCALE GENOMIC DNA]</scope>
    <source>
        <strain evidence="2 3">GH-19</strain>
    </source>
</reference>
<gene>
    <name evidence="2" type="ORF">VKT23_018567</name>
</gene>
<dbReference type="Pfam" id="PF06985">
    <property type="entry name" value="HET"/>
    <property type="match status" value="1"/>
</dbReference>
<dbReference type="EMBL" id="JBANRG010000085">
    <property type="protein sequence ID" value="KAK7437496.1"/>
    <property type="molecule type" value="Genomic_DNA"/>
</dbReference>
<comment type="caution">
    <text evidence="2">The sequence shown here is derived from an EMBL/GenBank/DDBJ whole genome shotgun (WGS) entry which is preliminary data.</text>
</comment>
<dbReference type="Proteomes" id="UP001498398">
    <property type="component" value="Unassembled WGS sequence"/>
</dbReference>
<dbReference type="PANTHER" id="PTHR10622">
    <property type="entry name" value="HET DOMAIN-CONTAINING PROTEIN"/>
    <property type="match status" value="1"/>
</dbReference>
<accession>A0ABR1IT88</accession>
<dbReference type="PANTHER" id="PTHR10622:SF10">
    <property type="entry name" value="HET DOMAIN-CONTAINING PROTEIN"/>
    <property type="match status" value="1"/>
</dbReference>
<organism evidence="2 3">
    <name type="scientific">Marasmiellus scandens</name>
    <dbReference type="NCBI Taxonomy" id="2682957"/>
    <lineage>
        <taxon>Eukaryota</taxon>
        <taxon>Fungi</taxon>
        <taxon>Dikarya</taxon>
        <taxon>Basidiomycota</taxon>
        <taxon>Agaricomycotina</taxon>
        <taxon>Agaricomycetes</taxon>
        <taxon>Agaricomycetidae</taxon>
        <taxon>Agaricales</taxon>
        <taxon>Marasmiineae</taxon>
        <taxon>Omphalotaceae</taxon>
        <taxon>Marasmiellus</taxon>
    </lineage>
</organism>
<name>A0ABR1IT88_9AGAR</name>
<keyword evidence="3" id="KW-1185">Reference proteome</keyword>
<evidence type="ECO:0000313" key="3">
    <source>
        <dbReference type="Proteomes" id="UP001498398"/>
    </source>
</evidence>
<proteinExistence type="predicted"/>
<evidence type="ECO:0000313" key="2">
    <source>
        <dbReference type="EMBL" id="KAK7437496.1"/>
    </source>
</evidence>
<feature type="domain" description="Heterokaryon incompatibility" evidence="1">
    <location>
        <begin position="6"/>
        <end position="54"/>
    </location>
</feature>